<gene>
    <name evidence="5" type="ORF">ACA1_368900</name>
</gene>
<proteinExistence type="inferred from homology"/>
<evidence type="ECO:0000259" key="3">
    <source>
        <dbReference type="Pfam" id="PF03632"/>
    </source>
</evidence>
<dbReference type="GO" id="GO:0005975">
    <property type="term" value="P:carbohydrate metabolic process"/>
    <property type="evidence" value="ECO:0007669"/>
    <property type="project" value="InterPro"/>
</dbReference>
<reference evidence="5 6" key="1">
    <citation type="journal article" date="2013" name="Genome Biol.">
        <title>Genome of Acanthamoeba castellanii highlights extensive lateral gene transfer and early evolution of tyrosine kinase signaling.</title>
        <authorList>
            <person name="Clarke M."/>
            <person name="Lohan A.J."/>
            <person name="Liu B."/>
            <person name="Lagkouvardos I."/>
            <person name="Roy S."/>
            <person name="Zafar N."/>
            <person name="Bertelli C."/>
            <person name="Schilde C."/>
            <person name="Kianianmomeni A."/>
            <person name="Burglin T.R."/>
            <person name="Frech C."/>
            <person name="Turcotte B."/>
            <person name="Kopec K.O."/>
            <person name="Synnott J.M."/>
            <person name="Choo C."/>
            <person name="Paponov I."/>
            <person name="Finkler A."/>
            <person name="Soon Heng Tan C."/>
            <person name="Hutchins A.P."/>
            <person name="Weinmeier T."/>
            <person name="Rattei T."/>
            <person name="Chu J.S."/>
            <person name="Gimenez G."/>
            <person name="Irimia M."/>
            <person name="Rigden D.J."/>
            <person name="Fitzpatrick D.A."/>
            <person name="Lorenzo-Morales J."/>
            <person name="Bateman A."/>
            <person name="Chiu C.H."/>
            <person name="Tang P."/>
            <person name="Hegemann P."/>
            <person name="Fromm H."/>
            <person name="Raoult D."/>
            <person name="Greub G."/>
            <person name="Miranda-Saavedra D."/>
            <person name="Chen N."/>
            <person name="Nash P."/>
            <person name="Ginger M.L."/>
            <person name="Horn M."/>
            <person name="Schaap P."/>
            <person name="Caler L."/>
            <person name="Loftus B."/>
        </authorList>
    </citation>
    <scope>NUCLEOTIDE SEQUENCE [LARGE SCALE GENOMIC DNA]</scope>
    <source>
        <strain evidence="5 6">Neff</strain>
    </source>
</reference>
<dbReference type="VEuPathDB" id="AmoebaDB:ACA1_368900"/>
<dbReference type="InterPro" id="IPR008928">
    <property type="entry name" value="6-hairpin_glycosidase_sf"/>
</dbReference>
<dbReference type="RefSeq" id="XP_004340178.1">
    <property type="nucleotide sequence ID" value="XM_004340130.1"/>
</dbReference>
<evidence type="ECO:0000256" key="2">
    <source>
        <dbReference type="SAM" id="SignalP"/>
    </source>
</evidence>
<dbReference type="Gene3D" id="2.60.420.10">
    <property type="entry name" value="Maltose phosphorylase, domain 3"/>
    <property type="match status" value="1"/>
</dbReference>
<dbReference type="AlphaFoldDB" id="L8H074"/>
<dbReference type="STRING" id="1257118.L8H074"/>
<comment type="similarity">
    <text evidence="1">Belongs to the glycosyl hydrolase 65 family.</text>
</comment>
<organism evidence="5 6">
    <name type="scientific">Acanthamoeba castellanii (strain ATCC 30010 / Neff)</name>
    <dbReference type="NCBI Taxonomy" id="1257118"/>
    <lineage>
        <taxon>Eukaryota</taxon>
        <taxon>Amoebozoa</taxon>
        <taxon>Discosea</taxon>
        <taxon>Longamoebia</taxon>
        <taxon>Centramoebida</taxon>
        <taxon>Acanthamoebidae</taxon>
        <taxon>Acanthamoeba</taxon>
    </lineage>
</organism>
<feature type="domain" description="Glycoside hydrolase family 65 C-terminal" evidence="4">
    <location>
        <begin position="756"/>
        <end position="804"/>
    </location>
</feature>
<name>L8H074_ACACF</name>
<dbReference type="Proteomes" id="UP000011083">
    <property type="component" value="Unassembled WGS sequence"/>
</dbReference>
<evidence type="ECO:0000313" key="6">
    <source>
        <dbReference type="Proteomes" id="UP000011083"/>
    </source>
</evidence>
<dbReference type="PANTHER" id="PTHR11051">
    <property type="entry name" value="GLYCOSYL HYDROLASE-RELATED"/>
    <property type="match status" value="1"/>
</dbReference>
<dbReference type="InterPro" id="IPR005194">
    <property type="entry name" value="Glyco_hydro_65_C"/>
</dbReference>
<dbReference type="Pfam" id="PF03632">
    <property type="entry name" value="Glyco_hydro_65m"/>
    <property type="match status" value="1"/>
</dbReference>
<feature type="chain" id="PRO_5003990589" evidence="2">
    <location>
        <begin position="27"/>
        <end position="844"/>
    </location>
</feature>
<dbReference type="Gene3D" id="1.50.10.10">
    <property type="match status" value="1"/>
</dbReference>
<keyword evidence="6" id="KW-1185">Reference proteome</keyword>
<dbReference type="GO" id="GO:0004553">
    <property type="term" value="F:hydrolase activity, hydrolyzing O-glycosyl compounds"/>
    <property type="evidence" value="ECO:0007669"/>
    <property type="project" value="TreeGrafter"/>
</dbReference>
<sequence>MKHLLLAGLALTALLFVSLFVPHAAALPLPSGQVPTDWQARVDAGTLLYAEEEPNATELAAPLGNGYLGTYMGSDAVYIGGVSRVPAAGRVEIEGARVFAAALDVERGIYYRRSYLAPPIRGDCQIVVEQRWYAHRVYWYLFNMEIEVDTSRCKSGTLNEIPLSLLENDGGPSEDILFAPVAVPVVNAHQPPPFKVFEASDDAHARWVAGVIGVTVRPEKEGTSRVKVSYVRWIGEDRLGVPLGLGSTVYHFPTVFRTSLDVEAAARCPVRPATAAGDCGSEGITADGCAKVLPDPDIIGDGDKHGASTEEWGADSHLLHPIDHYVAQQNHSGCHFNSDVTAQALSDFEFVWKNRDELLDTHTAAWLKLWDSRIEIEGDKELARVVNASWYAVLSSIREDWPYSVSPGGLSYGGGNATYYPKQEEQGPQFFVMPALLPLFPSLAESIINYRYERIETSQEIARSYGNQGTKFAWESAFTGLEECAHPNQEDHLSADISVAVRQYYRATGDKKWLATKGLPLVLGIADYWVSRVQADAGPDGRVVYNVNDVQPPNEYATGVNNSAFTNAAASAALEWAVAVTDILNVTLPAKLRATYLDVATHLKIPFDVQQQRHLDYENAQFGESLKQADVTLMGYPLQYDMPQHVRLNDLLYEVAYTNINGPAMTHAIFAIAFLELGENYTSHATQEFRQSYGLYVNGPFKVWLECPPPGCIVSTNSSTNSSNDNLPTHPVPPCPNFITGAGGFLQTMLYGYLGLRYESDHLRLNPSLPPQTTSLALRRLQFQDAVLDATYNATSLTLSLLNGGGAGSPRPLFVVDAANRGHRLLPGDSLSLPFGLTRLYSGR</sequence>
<dbReference type="OrthoDB" id="200349at2759"/>
<dbReference type="GeneID" id="14919088"/>
<dbReference type="Pfam" id="PF03633">
    <property type="entry name" value="Glyco_hydro_65C"/>
    <property type="match status" value="1"/>
</dbReference>
<dbReference type="InterPro" id="IPR005195">
    <property type="entry name" value="Glyco_hydro_65_M"/>
</dbReference>
<dbReference type="PANTHER" id="PTHR11051:SF8">
    <property type="entry name" value="PROTEIN-GLUCOSYLGALACTOSYLHYDROXYLYSINE GLUCOSIDASE"/>
    <property type="match status" value="1"/>
</dbReference>
<evidence type="ECO:0000313" key="5">
    <source>
        <dbReference type="EMBL" id="ELR18158.1"/>
    </source>
</evidence>
<evidence type="ECO:0000259" key="4">
    <source>
        <dbReference type="Pfam" id="PF03633"/>
    </source>
</evidence>
<keyword evidence="2" id="KW-0732">Signal</keyword>
<evidence type="ECO:0000256" key="1">
    <source>
        <dbReference type="ARBA" id="ARBA00006768"/>
    </source>
</evidence>
<dbReference type="KEGG" id="acan:ACA1_368900"/>
<dbReference type="EMBL" id="KB007960">
    <property type="protein sequence ID" value="ELR18158.1"/>
    <property type="molecule type" value="Genomic_DNA"/>
</dbReference>
<protein>
    <submittedName>
        <fullName evidence="5">Glycosyl hydrolase family 65 central catalytic domain containing protein</fullName>
    </submittedName>
</protein>
<feature type="signal peptide" evidence="2">
    <location>
        <begin position="1"/>
        <end position="26"/>
    </location>
</feature>
<dbReference type="SUPFAM" id="SSF48208">
    <property type="entry name" value="Six-hairpin glycosidases"/>
    <property type="match status" value="1"/>
</dbReference>
<feature type="domain" description="Glycoside hydrolase family 65 central catalytic" evidence="3">
    <location>
        <begin position="430"/>
        <end position="609"/>
    </location>
</feature>
<dbReference type="InterPro" id="IPR012341">
    <property type="entry name" value="6hp_glycosidase-like_sf"/>
</dbReference>
<accession>L8H074</accession>
<keyword evidence="5" id="KW-0378">Hydrolase</keyword>